<dbReference type="EMBL" id="BAAAYG010000002">
    <property type="protein sequence ID" value="GAA3279212.1"/>
    <property type="molecule type" value="Genomic_DNA"/>
</dbReference>
<keyword evidence="12" id="KW-1185">Reference proteome</keyword>
<reference evidence="12" key="1">
    <citation type="journal article" date="2019" name="Int. J. Syst. Evol. Microbiol.">
        <title>The Global Catalogue of Microorganisms (GCM) 10K type strain sequencing project: providing services to taxonomists for standard genome sequencing and annotation.</title>
        <authorList>
            <consortium name="The Broad Institute Genomics Platform"/>
            <consortium name="The Broad Institute Genome Sequencing Center for Infectious Disease"/>
            <person name="Wu L."/>
            <person name="Ma J."/>
        </authorList>
    </citation>
    <scope>NUCLEOTIDE SEQUENCE [LARGE SCALE GENOMIC DNA]</scope>
    <source>
        <strain evidence="12">JCM 11483</strain>
    </source>
</reference>
<dbReference type="RefSeq" id="WP_344717341.1">
    <property type="nucleotide sequence ID" value="NZ_BAAAYG010000002.1"/>
</dbReference>
<dbReference type="InterPro" id="IPR007865">
    <property type="entry name" value="Aminopep_P_N"/>
</dbReference>
<evidence type="ECO:0000313" key="11">
    <source>
        <dbReference type="EMBL" id="GAA3279212.1"/>
    </source>
</evidence>
<evidence type="ECO:0000256" key="1">
    <source>
        <dbReference type="ARBA" id="ARBA00001424"/>
    </source>
</evidence>
<dbReference type="SUPFAM" id="SSF55920">
    <property type="entry name" value="Creatinase/aminopeptidase"/>
    <property type="match status" value="1"/>
</dbReference>
<comment type="catalytic activity">
    <reaction evidence="1">
        <text>Release of any N-terminal amino acid, including proline, that is linked to proline, even from a dipeptide or tripeptide.</text>
        <dbReference type="EC" id="3.4.11.9"/>
    </reaction>
</comment>
<dbReference type="CDD" id="cd01087">
    <property type="entry name" value="Prolidase"/>
    <property type="match status" value="1"/>
</dbReference>
<feature type="region of interest" description="Disordered" evidence="9">
    <location>
        <begin position="1"/>
        <end position="76"/>
    </location>
</feature>
<keyword evidence="7" id="KW-0464">Manganese</keyword>
<evidence type="ECO:0000256" key="9">
    <source>
        <dbReference type="SAM" id="MobiDB-lite"/>
    </source>
</evidence>
<evidence type="ECO:0000259" key="10">
    <source>
        <dbReference type="SMART" id="SM01011"/>
    </source>
</evidence>
<dbReference type="InterPro" id="IPR000994">
    <property type="entry name" value="Pept_M24"/>
</dbReference>
<dbReference type="GO" id="GO:0004177">
    <property type="term" value="F:aminopeptidase activity"/>
    <property type="evidence" value="ECO:0007669"/>
    <property type="project" value="UniProtKB-KW"/>
</dbReference>
<keyword evidence="11" id="KW-0031">Aminopeptidase</keyword>
<dbReference type="SUPFAM" id="SSF53092">
    <property type="entry name" value="Creatinase/prolidase N-terminal domain"/>
    <property type="match status" value="1"/>
</dbReference>
<dbReference type="InterPro" id="IPR001131">
    <property type="entry name" value="Peptidase_M24B_aminopep-P_CS"/>
</dbReference>
<dbReference type="InterPro" id="IPR029149">
    <property type="entry name" value="Creatin/AminoP/Spt16_N"/>
</dbReference>
<keyword evidence="11" id="KW-0645">Protease</keyword>
<feature type="domain" description="Aminopeptidase P N-terminal" evidence="10">
    <location>
        <begin position="97"/>
        <end position="255"/>
    </location>
</feature>
<evidence type="ECO:0000313" key="12">
    <source>
        <dbReference type="Proteomes" id="UP001501736"/>
    </source>
</evidence>
<dbReference type="Proteomes" id="UP001501736">
    <property type="component" value="Unassembled WGS sequence"/>
</dbReference>
<dbReference type="PANTHER" id="PTHR43226:SF4">
    <property type="entry name" value="XAA-PRO AMINOPEPTIDASE 3"/>
    <property type="match status" value="1"/>
</dbReference>
<dbReference type="InterPro" id="IPR036005">
    <property type="entry name" value="Creatinase/aminopeptidase-like"/>
</dbReference>
<comment type="cofactor">
    <cofactor evidence="2">
        <name>Mn(2+)</name>
        <dbReference type="ChEBI" id="CHEBI:29035"/>
    </cofactor>
</comment>
<dbReference type="InterPro" id="IPR052433">
    <property type="entry name" value="X-Pro_dipept-like"/>
</dbReference>
<organism evidence="11 12">
    <name type="scientific">Nesterenkonia halobia</name>
    <dbReference type="NCBI Taxonomy" id="37922"/>
    <lineage>
        <taxon>Bacteria</taxon>
        <taxon>Bacillati</taxon>
        <taxon>Actinomycetota</taxon>
        <taxon>Actinomycetes</taxon>
        <taxon>Micrococcales</taxon>
        <taxon>Micrococcaceae</taxon>
        <taxon>Nesterenkonia</taxon>
    </lineage>
</organism>
<dbReference type="SMART" id="SM01011">
    <property type="entry name" value="AMP_N"/>
    <property type="match status" value="1"/>
</dbReference>
<sequence>MVSSQNHPSSHESSESSEPAGSAGPAEEFDVVSSVERTTLTPAGPDQETASDEAAGAEGQPLEERGSNRSQKPTSEAFKEFMASHWAPAEQVEHARDAVADHAARRRARVSRNHTGERLVIPAGPLKVRSNDTDYRFRPHSAFAHLTGLGLDHEPHAALVLEPVEEGAGDDGSGHESTLYFKPMAGRDTEEFYADARSGEFWIGPRPDLEEFRQRLGVRTADVSQLEVAVTKDAGPAELGGTRIRLLREVDFDVDALVDTSRINTGMDLEASDATDAELAEELSELRLVKDDWEIAQLRESVRSTIAGFEDVVSVLPRAVGHTRGERVVEGAFFSRARLEGNDLGYDTIAASGNNATVLHWIRNTGAVRDGEMLLLDAGVEADSLYTADITRTLPVNGTYAPVQRKVYEAVLAAADAAFAVVRPGIRFREVHRTAVTVLAEHLDSWGLLPEPLEEVLADSGQHHRRWMPHGTSHHLGLDVHDCAQAKRDLYLDGVLEPGMVFTIEPGLYFKAEDLAVPEEFRGIGVRIEDDVLVTADGAENLSAELPRKPDDVEAWMREVQAGTRARG</sequence>
<gene>
    <name evidence="11" type="ORF">GCM10020260_02150</name>
</gene>
<evidence type="ECO:0000256" key="3">
    <source>
        <dbReference type="ARBA" id="ARBA00008766"/>
    </source>
</evidence>
<evidence type="ECO:0000256" key="8">
    <source>
        <dbReference type="RuleBase" id="RU000590"/>
    </source>
</evidence>
<accession>A0ABP6RDZ0</accession>
<dbReference type="Pfam" id="PF00557">
    <property type="entry name" value="Peptidase_M24"/>
    <property type="match status" value="1"/>
</dbReference>
<protein>
    <recommendedName>
        <fullName evidence="4">Xaa-Pro aminopeptidase</fullName>
        <ecNumber evidence="4">3.4.11.9</ecNumber>
    </recommendedName>
</protein>
<comment type="similarity">
    <text evidence="3 8">Belongs to the peptidase M24B family.</text>
</comment>
<dbReference type="PROSITE" id="PS00491">
    <property type="entry name" value="PROLINE_PEPTIDASE"/>
    <property type="match status" value="1"/>
</dbReference>
<keyword evidence="6" id="KW-0378">Hydrolase</keyword>
<evidence type="ECO:0000256" key="6">
    <source>
        <dbReference type="ARBA" id="ARBA00022801"/>
    </source>
</evidence>
<feature type="compositionally biased region" description="Low complexity" evidence="9">
    <location>
        <begin position="16"/>
        <end position="26"/>
    </location>
</feature>
<comment type="caution">
    <text evidence="11">The sequence shown here is derived from an EMBL/GenBank/DDBJ whole genome shotgun (WGS) entry which is preliminary data.</text>
</comment>
<evidence type="ECO:0000256" key="5">
    <source>
        <dbReference type="ARBA" id="ARBA00022723"/>
    </source>
</evidence>
<proteinExistence type="inferred from homology"/>
<dbReference type="Gene3D" id="3.40.350.10">
    <property type="entry name" value="Creatinase/prolidase N-terminal domain"/>
    <property type="match status" value="1"/>
</dbReference>
<evidence type="ECO:0000256" key="4">
    <source>
        <dbReference type="ARBA" id="ARBA00012574"/>
    </source>
</evidence>
<evidence type="ECO:0000256" key="2">
    <source>
        <dbReference type="ARBA" id="ARBA00001936"/>
    </source>
</evidence>
<dbReference type="Gene3D" id="3.90.230.10">
    <property type="entry name" value="Creatinase/methionine aminopeptidase superfamily"/>
    <property type="match status" value="1"/>
</dbReference>
<evidence type="ECO:0000256" key="7">
    <source>
        <dbReference type="ARBA" id="ARBA00023211"/>
    </source>
</evidence>
<dbReference type="Pfam" id="PF05195">
    <property type="entry name" value="AMP_N"/>
    <property type="match status" value="1"/>
</dbReference>
<keyword evidence="5 8" id="KW-0479">Metal-binding</keyword>
<name>A0ABP6RDZ0_9MICC</name>
<dbReference type="PANTHER" id="PTHR43226">
    <property type="entry name" value="XAA-PRO AMINOPEPTIDASE 3"/>
    <property type="match status" value="1"/>
</dbReference>
<dbReference type="EC" id="3.4.11.9" evidence="4"/>